<proteinExistence type="predicted"/>
<gene>
    <name evidence="1" type="ORF">RFM51_25080</name>
</gene>
<sequence length="582" mass="63507">MARSKGGSGPRVIDGDYTRISRMSTSPITVERSNRIHTVRGITSLPAGKMVPIAAVPLLREDAVRSGRMRFSFEMMETAEILMNAVYVSVKAYLVPWSAFDRFDSIDAVNRAYEGVEQYAGGPVQPFVQRETFNSATADDIKVYLGLHAKTGDKVTLAYHEAYNQIWNFRAKNRSPDLALRALTAKNLAPAFWRHEQFRHIVPNFDQALVDGNVALNVVNSQLPVKGIGLKVSGAGTGIGSSGVVREAGGTTPTYATAENAGSGFAVKMSAAPNAGGIPQIFAEMQANGITVSLSNIEMAKKTAAFAQLRTQYNELDDDYLINMLMDGLTIPEQAMRQPILLGEETTIFGMSKRYASDAANLTESVVNGATQIEMSVATPRIPVGGIIMVVAEITPEQLFERQADPLYHYPVVPGTYPDTGANFPHYLRDTLDPEKVEAVPNRYMDVQHATPTGVFGYAPLNYRWNVNTPRIGGKFYRPGATDPFDEDRQRLWAVETVNPTLGTDFYLCTNMNTSVFVVTTQDPFECVTQGDLLIEGNTVFGPRLKESVDDYAKVLTHAPQARIDKAAVVADDIPANGSAGD</sequence>
<dbReference type="Gene3D" id="2.60.169.10">
    <property type="entry name" value="Microviridae F protein"/>
    <property type="match status" value="1"/>
</dbReference>
<dbReference type="RefSeq" id="WP_320216858.1">
    <property type="nucleotide sequence ID" value="NZ_JAVIIS010000047.1"/>
</dbReference>
<evidence type="ECO:0008006" key="3">
    <source>
        <dbReference type="Google" id="ProtNLM"/>
    </source>
</evidence>
<organism evidence="1 2">
    <name type="scientific">Mesorhizobium australafricanum</name>
    <dbReference type="NCBI Taxonomy" id="3072311"/>
    <lineage>
        <taxon>Bacteria</taxon>
        <taxon>Pseudomonadati</taxon>
        <taxon>Pseudomonadota</taxon>
        <taxon>Alphaproteobacteria</taxon>
        <taxon>Hyphomicrobiales</taxon>
        <taxon>Phyllobacteriaceae</taxon>
        <taxon>Mesorhizobium</taxon>
    </lineage>
</organism>
<comment type="caution">
    <text evidence="1">The sequence shown here is derived from an EMBL/GenBank/DDBJ whole genome shotgun (WGS) entry which is preliminary data.</text>
</comment>
<protein>
    <recommendedName>
        <fullName evidence="3">Major capsid protein</fullName>
    </recommendedName>
</protein>
<evidence type="ECO:0000313" key="1">
    <source>
        <dbReference type="EMBL" id="MDX8442860.1"/>
    </source>
</evidence>
<dbReference type="InterPro" id="IPR037002">
    <property type="entry name" value="Microviridae_protein_F_sf"/>
</dbReference>
<dbReference type="EMBL" id="JAVIIS010000047">
    <property type="protein sequence ID" value="MDX8442860.1"/>
    <property type="molecule type" value="Genomic_DNA"/>
</dbReference>
<dbReference type="Proteomes" id="UP001272097">
    <property type="component" value="Unassembled WGS sequence"/>
</dbReference>
<keyword evidence="2" id="KW-1185">Reference proteome</keyword>
<evidence type="ECO:0000313" key="2">
    <source>
        <dbReference type="Proteomes" id="UP001272097"/>
    </source>
</evidence>
<accession>A0ABU4X3G6</accession>
<reference evidence="1 2" key="1">
    <citation type="submission" date="2023-08" db="EMBL/GenBank/DDBJ databases">
        <title>Implementing the SeqCode for naming new Mesorhizobium species isolated from Vachellia karroo root nodules.</title>
        <authorList>
            <person name="Van Lill M."/>
        </authorList>
    </citation>
    <scope>NUCLEOTIDE SEQUENCE [LARGE SCALE GENOMIC DNA]</scope>
    <source>
        <strain evidence="1 2">VK3E</strain>
    </source>
</reference>
<name>A0ABU4X3G6_9HYPH</name>